<keyword evidence="8" id="KW-0256">Endoplasmic reticulum</keyword>
<keyword evidence="7" id="KW-0812">Transmembrane</keyword>
<dbReference type="CDD" id="cd04188">
    <property type="entry name" value="DPG_synthase"/>
    <property type="match status" value="1"/>
</dbReference>
<protein>
    <recommendedName>
        <fullName evidence="4">dolichyl-phosphate beta-glucosyltransferase</fullName>
        <ecNumber evidence="4">2.4.1.117</ecNumber>
    </recommendedName>
</protein>
<dbReference type="Pfam" id="PF00535">
    <property type="entry name" value="Glycos_transf_2"/>
    <property type="match status" value="1"/>
</dbReference>
<dbReference type="InterPro" id="IPR029044">
    <property type="entry name" value="Nucleotide-diphossugar_trans"/>
</dbReference>
<dbReference type="EMBL" id="MHHS01000021">
    <property type="protein sequence ID" value="OGY37038.1"/>
    <property type="molecule type" value="Genomic_DNA"/>
</dbReference>
<evidence type="ECO:0000256" key="6">
    <source>
        <dbReference type="ARBA" id="ARBA00022679"/>
    </source>
</evidence>
<comment type="similarity">
    <text evidence="3">Belongs to the glycosyltransferase 2 family.</text>
</comment>
<evidence type="ECO:0000256" key="4">
    <source>
        <dbReference type="ARBA" id="ARBA00012583"/>
    </source>
</evidence>
<evidence type="ECO:0000313" key="15">
    <source>
        <dbReference type="Proteomes" id="UP000177941"/>
    </source>
</evidence>
<organism evidence="14 15">
    <name type="scientific">Candidatus Andersenbacteria bacterium RIFCSPHIGHO2_12_FULL_45_11b</name>
    <dbReference type="NCBI Taxonomy" id="1797282"/>
    <lineage>
        <taxon>Bacteria</taxon>
        <taxon>Candidatus Anderseniibacteriota</taxon>
    </lineage>
</organism>
<evidence type="ECO:0000259" key="13">
    <source>
        <dbReference type="Pfam" id="PF00535"/>
    </source>
</evidence>
<keyword evidence="11" id="KW-0472">Membrane</keyword>
<evidence type="ECO:0000256" key="3">
    <source>
        <dbReference type="ARBA" id="ARBA00006739"/>
    </source>
</evidence>
<dbReference type="PANTHER" id="PTHR10859:SF91">
    <property type="entry name" value="DOLICHYL-PHOSPHATE BETA-GLUCOSYLTRANSFERASE"/>
    <property type="match status" value="1"/>
</dbReference>
<evidence type="ECO:0000256" key="9">
    <source>
        <dbReference type="ARBA" id="ARBA00022968"/>
    </source>
</evidence>
<dbReference type="InterPro" id="IPR035518">
    <property type="entry name" value="DPG_synthase"/>
</dbReference>
<dbReference type="SUPFAM" id="SSF53448">
    <property type="entry name" value="Nucleotide-diphospho-sugar transferases"/>
    <property type="match status" value="1"/>
</dbReference>
<proteinExistence type="inferred from homology"/>
<evidence type="ECO:0000256" key="7">
    <source>
        <dbReference type="ARBA" id="ARBA00022692"/>
    </source>
</evidence>
<comment type="subcellular location">
    <subcellularLocation>
        <location evidence="1">Endoplasmic reticulum membrane</location>
        <topology evidence="1">Single-pass membrane protein</topology>
    </subcellularLocation>
</comment>
<keyword evidence="9" id="KW-0735">Signal-anchor</keyword>
<dbReference type="InterPro" id="IPR001173">
    <property type="entry name" value="Glyco_trans_2-like"/>
</dbReference>
<evidence type="ECO:0000256" key="12">
    <source>
        <dbReference type="ARBA" id="ARBA00045097"/>
    </source>
</evidence>
<comment type="caution">
    <text evidence="14">The sequence shown here is derived from an EMBL/GenBank/DDBJ whole genome shotgun (WGS) entry which is preliminary data.</text>
</comment>
<dbReference type="AlphaFoldDB" id="A0A1G1XAE8"/>
<evidence type="ECO:0000256" key="2">
    <source>
        <dbReference type="ARBA" id="ARBA00004922"/>
    </source>
</evidence>
<reference evidence="14 15" key="1">
    <citation type="journal article" date="2016" name="Nat. Commun.">
        <title>Thousands of microbial genomes shed light on interconnected biogeochemical processes in an aquifer system.</title>
        <authorList>
            <person name="Anantharaman K."/>
            <person name="Brown C.T."/>
            <person name="Hug L.A."/>
            <person name="Sharon I."/>
            <person name="Castelle C.J."/>
            <person name="Probst A.J."/>
            <person name="Thomas B.C."/>
            <person name="Singh A."/>
            <person name="Wilkins M.J."/>
            <person name="Karaoz U."/>
            <person name="Brodie E.L."/>
            <person name="Williams K.H."/>
            <person name="Hubbard S.S."/>
            <person name="Banfield J.F."/>
        </authorList>
    </citation>
    <scope>NUCLEOTIDE SEQUENCE [LARGE SCALE GENOMIC DNA]</scope>
</reference>
<evidence type="ECO:0000313" key="14">
    <source>
        <dbReference type="EMBL" id="OGY37038.1"/>
    </source>
</evidence>
<name>A0A1G1XAE8_9BACT</name>
<dbReference type="GO" id="GO:0004581">
    <property type="term" value="F:dolichyl-phosphate beta-glucosyltransferase activity"/>
    <property type="evidence" value="ECO:0007669"/>
    <property type="project" value="UniProtKB-EC"/>
</dbReference>
<evidence type="ECO:0000256" key="5">
    <source>
        <dbReference type="ARBA" id="ARBA00022676"/>
    </source>
</evidence>
<sequence>MPIGSISLVIPAYNEEKRIVPFLASIAAYAATHPHAITEVIVVDDGSTDATLPVATQAGSSIPGFALISQHQNMGKGAAVKTGVMAATSDYIVFMDADGATDINQLPKMTAALDGYDIAIGSRWLDGSVMERHSWLRSLSGYMNRAYMKLFGFGDIDTMCGFKGYKAAIARDLYNDLQEHRWLFDTEIAYRALCRKYSIHNFPIAWESKDGSKLSTATLIASAFSIFPLMMSIKKQERSHKPFVA</sequence>
<dbReference type="Gene3D" id="3.90.550.10">
    <property type="entry name" value="Spore Coat Polysaccharide Biosynthesis Protein SpsA, Chain A"/>
    <property type="match status" value="1"/>
</dbReference>
<feature type="domain" description="Glycosyltransferase 2-like" evidence="13">
    <location>
        <begin position="7"/>
        <end position="172"/>
    </location>
</feature>
<comment type="catalytic activity">
    <reaction evidence="12">
        <text>a di-trans,poly-cis-dolichyl phosphate + UDP-alpha-D-glucose = a di-trans,poly-cis-dolichyl beta-D-glucosyl phosphate + UDP</text>
        <dbReference type="Rhea" id="RHEA:15401"/>
        <dbReference type="Rhea" id="RHEA-COMP:19498"/>
        <dbReference type="Rhea" id="RHEA-COMP:19502"/>
        <dbReference type="ChEBI" id="CHEBI:57525"/>
        <dbReference type="ChEBI" id="CHEBI:57683"/>
        <dbReference type="ChEBI" id="CHEBI:58223"/>
        <dbReference type="ChEBI" id="CHEBI:58885"/>
        <dbReference type="EC" id="2.4.1.117"/>
    </reaction>
    <physiologicalReaction direction="left-to-right" evidence="12">
        <dbReference type="Rhea" id="RHEA:15402"/>
    </physiologicalReaction>
</comment>
<dbReference type="GO" id="GO:0006487">
    <property type="term" value="P:protein N-linked glycosylation"/>
    <property type="evidence" value="ECO:0007669"/>
    <property type="project" value="TreeGrafter"/>
</dbReference>
<keyword evidence="10" id="KW-1133">Transmembrane helix</keyword>
<evidence type="ECO:0000256" key="8">
    <source>
        <dbReference type="ARBA" id="ARBA00022824"/>
    </source>
</evidence>
<dbReference type="EC" id="2.4.1.117" evidence="4"/>
<dbReference type="PANTHER" id="PTHR10859">
    <property type="entry name" value="GLYCOSYL TRANSFERASE"/>
    <property type="match status" value="1"/>
</dbReference>
<keyword evidence="6" id="KW-0808">Transferase</keyword>
<evidence type="ECO:0000256" key="1">
    <source>
        <dbReference type="ARBA" id="ARBA00004389"/>
    </source>
</evidence>
<evidence type="ECO:0000256" key="10">
    <source>
        <dbReference type="ARBA" id="ARBA00022989"/>
    </source>
</evidence>
<dbReference type="Proteomes" id="UP000177941">
    <property type="component" value="Unassembled WGS sequence"/>
</dbReference>
<keyword evidence="5" id="KW-0328">Glycosyltransferase</keyword>
<accession>A0A1G1XAE8</accession>
<gene>
    <name evidence="14" type="ORF">A3E36_00405</name>
</gene>
<evidence type="ECO:0000256" key="11">
    <source>
        <dbReference type="ARBA" id="ARBA00023136"/>
    </source>
</evidence>
<comment type="pathway">
    <text evidence="2">Protein modification; protein glycosylation.</text>
</comment>